<dbReference type="Proteomes" id="UP001314170">
    <property type="component" value="Unassembled WGS sequence"/>
</dbReference>
<dbReference type="EMBL" id="CAWUPB010000058">
    <property type="protein sequence ID" value="CAK7322952.1"/>
    <property type="molecule type" value="Genomic_DNA"/>
</dbReference>
<reference evidence="1 2" key="1">
    <citation type="submission" date="2024-01" db="EMBL/GenBank/DDBJ databases">
        <authorList>
            <person name="Waweru B."/>
        </authorList>
    </citation>
    <scope>NUCLEOTIDE SEQUENCE [LARGE SCALE GENOMIC DNA]</scope>
</reference>
<keyword evidence="2" id="KW-1185">Reference proteome</keyword>
<evidence type="ECO:0000313" key="1">
    <source>
        <dbReference type="EMBL" id="CAK7322952.1"/>
    </source>
</evidence>
<organism evidence="1 2">
    <name type="scientific">Dovyalis caffra</name>
    <dbReference type="NCBI Taxonomy" id="77055"/>
    <lineage>
        <taxon>Eukaryota</taxon>
        <taxon>Viridiplantae</taxon>
        <taxon>Streptophyta</taxon>
        <taxon>Embryophyta</taxon>
        <taxon>Tracheophyta</taxon>
        <taxon>Spermatophyta</taxon>
        <taxon>Magnoliopsida</taxon>
        <taxon>eudicotyledons</taxon>
        <taxon>Gunneridae</taxon>
        <taxon>Pentapetalae</taxon>
        <taxon>rosids</taxon>
        <taxon>fabids</taxon>
        <taxon>Malpighiales</taxon>
        <taxon>Salicaceae</taxon>
        <taxon>Flacourtieae</taxon>
        <taxon>Dovyalis</taxon>
    </lineage>
</organism>
<evidence type="ECO:0000313" key="2">
    <source>
        <dbReference type="Proteomes" id="UP001314170"/>
    </source>
</evidence>
<name>A0AAV1QMR5_9ROSI</name>
<proteinExistence type="predicted"/>
<sequence>MHYVRPVVPGLVLDRLVRENNDLALLNHIEQVALGARDSNGDVASGVLAGYCNVNGFMEHVEIGVDYNNMEDYYIDNEDNDIEDLFAIPMNVVQRATIQENVTRKAAKKPSDELESLANSDHEIYGVRKVRIDEFDIMINIENPYFKIVQMKLKRMQQVGREAEARAKAKEL</sequence>
<accession>A0AAV1QMR5</accession>
<dbReference type="AlphaFoldDB" id="A0AAV1QMR5"/>
<gene>
    <name evidence="1" type="ORF">DCAF_LOCUS566</name>
</gene>
<comment type="caution">
    <text evidence="1">The sequence shown here is derived from an EMBL/GenBank/DDBJ whole genome shotgun (WGS) entry which is preliminary data.</text>
</comment>
<protein>
    <submittedName>
        <fullName evidence="1">Uncharacterized protein</fullName>
    </submittedName>
</protein>